<keyword evidence="5" id="KW-0479">Metal-binding</keyword>
<evidence type="ECO:0000313" key="14">
    <source>
        <dbReference type="EMBL" id="KAJ3503496.1"/>
    </source>
</evidence>
<dbReference type="GO" id="GO:0071555">
    <property type="term" value="P:cell wall organization"/>
    <property type="evidence" value="ECO:0007669"/>
    <property type="project" value="UniProtKB-KW"/>
</dbReference>
<keyword evidence="4" id="KW-0336">GPI-anchor</keyword>
<protein>
    <recommendedName>
        <fullName evidence="13">NodB homology domain-containing protein</fullName>
    </recommendedName>
</protein>
<keyword evidence="10" id="KW-0449">Lipoprotein</keyword>
<dbReference type="InterPro" id="IPR011330">
    <property type="entry name" value="Glyco_hydro/deAcase_b/a-brl"/>
</dbReference>
<dbReference type="EMBL" id="JANKHO010001133">
    <property type="protein sequence ID" value="KAJ3503496.1"/>
    <property type="molecule type" value="Genomic_DNA"/>
</dbReference>
<evidence type="ECO:0000256" key="6">
    <source>
        <dbReference type="ARBA" id="ARBA00022729"/>
    </source>
</evidence>
<dbReference type="AlphaFoldDB" id="A0A9W8MUI6"/>
<keyword evidence="4" id="KW-0325">Glycoprotein</keyword>
<keyword evidence="9" id="KW-0119">Carbohydrate metabolism</keyword>
<evidence type="ECO:0000256" key="11">
    <source>
        <dbReference type="ARBA" id="ARBA00023316"/>
    </source>
</evidence>
<evidence type="ECO:0000256" key="7">
    <source>
        <dbReference type="ARBA" id="ARBA00022801"/>
    </source>
</evidence>
<dbReference type="PANTHER" id="PTHR46471:SF2">
    <property type="entry name" value="CHITIN DEACETYLASE-RELATED"/>
    <property type="match status" value="1"/>
</dbReference>
<feature type="domain" description="NodB homology" evidence="13">
    <location>
        <begin position="41"/>
        <end position="231"/>
    </location>
</feature>
<comment type="caution">
    <text evidence="14">The sequence shown here is derived from an EMBL/GenBank/DDBJ whole genome shotgun (WGS) entry which is preliminary data.</text>
</comment>
<dbReference type="GO" id="GO:0046872">
    <property type="term" value="F:metal ion binding"/>
    <property type="evidence" value="ECO:0007669"/>
    <property type="project" value="UniProtKB-KW"/>
</dbReference>
<dbReference type="PANTHER" id="PTHR46471">
    <property type="entry name" value="CHITIN DEACETYLASE"/>
    <property type="match status" value="1"/>
</dbReference>
<evidence type="ECO:0000256" key="9">
    <source>
        <dbReference type="ARBA" id="ARBA00023277"/>
    </source>
</evidence>
<keyword evidence="11" id="KW-0961">Cell wall biogenesis/degradation</keyword>
<dbReference type="GO" id="GO:0098552">
    <property type="term" value="C:side of membrane"/>
    <property type="evidence" value="ECO:0007669"/>
    <property type="project" value="UniProtKB-KW"/>
</dbReference>
<keyword evidence="6 12" id="KW-0732">Signal</keyword>
<evidence type="ECO:0000256" key="2">
    <source>
        <dbReference type="ARBA" id="ARBA00004609"/>
    </source>
</evidence>
<feature type="chain" id="PRO_5040995251" description="NodB homology domain-containing protein" evidence="12">
    <location>
        <begin position="19"/>
        <end position="282"/>
    </location>
</feature>
<sequence length="282" mass="31493">MFKSLFTLLSLAVALASAFPFQGNLTHRAPAQVITKCTVPNTAALTFDDGPYVYLYDVSKALIAAGAKGTFFFNGNNFGGCIYNEDQAKRVKYAFDKGHQVASHTWSHAHLNALNWDQAHHDFWLIEEALMKITGAYPAFVRPPYGEFNDNIREVAGARGQTIVNWDFDSGDTWGISTAESNQRYTDLAKSRPSTVLTLNHDVHQQTAWNLTTSYLPPLLTARRSPFYSQVIVPHAIKTLQEAGYRLVTVAECLGMQPYQWTAAPQARDATWTCEDKPVIRN</sequence>
<keyword evidence="8" id="KW-0472">Membrane</keyword>
<dbReference type="Proteomes" id="UP001148786">
    <property type="component" value="Unassembled WGS sequence"/>
</dbReference>
<feature type="signal peptide" evidence="12">
    <location>
        <begin position="1"/>
        <end position="18"/>
    </location>
</feature>
<dbReference type="GO" id="GO:0016810">
    <property type="term" value="F:hydrolase activity, acting on carbon-nitrogen (but not peptide) bonds"/>
    <property type="evidence" value="ECO:0007669"/>
    <property type="project" value="InterPro"/>
</dbReference>
<dbReference type="PROSITE" id="PS51677">
    <property type="entry name" value="NODB"/>
    <property type="match status" value="1"/>
</dbReference>
<dbReference type="OrthoDB" id="2125469at2759"/>
<dbReference type="GO" id="GO:0005886">
    <property type="term" value="C:plasma membrane"/>
    <property type="evidence" value="ECO:0007669"/>
    <property type="project" value="UniProtKB-SubCell"/>
</dbReference>
<dbReference type="InterPro" id="IPR002509">
    <property type="entry name" value="NODB_dom"/>
</dbReference>
<dbReference type="SUPFAM" id="SSF88713">
    <property type="entry name" value="Glycoside hydrolase/deacetylase"/>
    <property type="match status" value="1"/>
</dbReference>
<evidence type="ECO:0000256" key="3">
    <source>
        <dbReference type="ARBA" id="ARBA00022475"/>
    </source>
</evidence>
<organism evidence="14 15">
    <name type="scientific">Agrocybe chaxingu</name>
    <dbReference type="NCBI Taxonomy" id="84603"/>
    <lineage>
        <taxon>Eukaryota</taxon>
        <taxon>Fungi</taxon>
        <taxon>Dikarya</taxon>
        <taxon>Basidiomycota</taxon>
        <taxon>Agaricomycotina</taxon>
        <taxon>Agaricomycetes</taxon>
        <taxon>Agaricomycetidae</taxon>
        <taxon>Agaricales</taxon>
        <taxon>Agaricineae</taxon>
        <taxon>Strophariaceae</taxon>
        <taxon>Agrocybe</taxon>
    </lineage>
</organism>
<keyword evidence="3" id="KW-1003">Cell membrane</keyword>
<evidence type="ECO:0000313" key="15">
    <source>
        <dbReference type="Proteomes" id="UP001148786"/>
    </source>
</evidence>
<name>A0A9W8MUI6_9AGAR</name>
<evidence type="ECO:0000256" key="5">
    <source>
        <dbReference type="ARBA" id="ARBA00022723"/>
    </source>
</evidence>
<evidence type="ECO:0000256" key="4">
    <source>
        <dbReference type="ARBA" id="ARBA00022622"/>
    </source>
</evidence>
<reference evidence="14" key="1">
    <citation type="submission" date="2022-07" db="EMBL/GenBank/DDBJ databases">
        <title>Genome Sequence of Agrocybe chaxingu.</title>
        <authorList>
            <person name="Buettner E."/>
        </authorList>
    </citation>
    <scope>NUCLEOTIDE SEQUENCE</scope>
    <source>
        <strain evidence="14">MP-N11</strain>
    </source>
</reference>
<evidence type="ECO:0000259" key="13">
    <source>
        <dbReference type="PROSITE" id="PS51677"/>
    </source>
</evidence>
<gene>
    <name evidence="14" type="ORF">NLJ89_g8407</name>
</gene>
<dbReference type="GO" id="GO:0005975">
    <property type="term" value="P:carbohydrate metabolic process"/>
    <property type="evidence" value="ECO:0007669"/>
    <property type="project" value="InterPro"/>
</dbReference>
<evidence type="ECO:0000256" key="1">
    <source>
        <dbReference type="ARBA" id="ARBA00001941"/>
    </source>
</evidence>
<dbReference type="Pfam" id="PF01522">
    <property type="entry name" value="Polysacc_deac_1"/>
    <property type="match status" value="1"/>
</dbReference>
<keyword evidence="7" id="KW-0378">Hydrolase</keyword>
<comment type="subcellular location">
    <subcellularLocation>
        <location evidence="2">Cell membrane</location>
        <topology evidence="2">Lipid-anchor</topology>
        <topology evidence="2">GPI-anchor</topology>
    </subcellularLocation>
</comment>
<evidence type="ECO:0000256" key="8">
    <source>
        <dbReference type="ARBA" id="ARBA00023136"/>
    </source>
</evidence>
<proteinExistence type="predicted"/>
<keyword evidence="15" id="KW-1185">Reference proteome</keyword>
<evidence type="ECO:0000256" key="10">
    <source>
        <dbReference type="ARBA" id="ARBA00023288"/>
    </source>
</evidence>
<evidence type="ECO:0000256" key="12">
    <source>
        <dbReference type="SAM" id="SignalP"/>
    </source>
</evidence>
<dbReference type="Gene3D" id="3.20.20.370">
    <property type="entry name" value="Glycoside hydrolase/deacetylase"/>
    <property type="match status" value="1"/>
</dbReference>
<accession>A0A9W8MUI6</accession>
<comment type="cofactor">
    <cofactor evidence="1">
        <name>Co(2+)</name>
        <dbReference type="ChEBI" id="CHEBI:48828"/>
    </cofactor>
</comment>